<dbReference type="Pfam" id="PF23441">
    <property type="entry name" value="SDR"/>
    <property type="match status" value="1"/>
</dbReference>
<organism evidence="4 6">
    <name type="scientific">Modestobacter muralis</name>
    <dbReference type="NCBI Taxonomy" id="1608614"/>
    <lineage>
        <taxon>Bacteria</taxon>
        <taxon>Bacillati</taxon>
        <taxon>Actinomycetota</taxon>
        <taxon>Actinomycetes</taxon>
        <taxon>Geodermatophilales</taxon>
        <taxon>Geodermatophilaceae</taxon>
        <taxon>Modestobacter</taxon>
    </lineage>
</organism>
<dbReference type="InterPro" id="IPR057571">
    <property type="entry name" value="SDR_PhqE-like"/>
</dbReference>
<evidence type="ECO:0000313" key="7">
    <source>
        <dbReference type="Proteomes" id="UP000471152"/>
    </source>
</evidence>
<evidence type="ECO:0000313" key="4">
    <source>
        <dbReference type="EMBL" id="NEK96373.1"/>
    </source>
</evidence>
<dbReference type="Proteomes" id="UP000471152">
    <property type="component" value="Unassembled WGS sequence"/>
</dbReference>
<evidence type="ECO:0000313" key="5">
    <source>
        <dbReference type="EMBL" id="NEN53273.1"/>
    </source>
</evidence>
<name>A0A6P0EZL1_9ACTN</name>
<dbReference type="SUPFAM" id="SSF51735">
    <property type="entry name" value="NAD(P)-binding Rossmann-fold domains"/>
    <property type="match status" value="1"/>
</dbReference>
<keyword evidence="3" id="KW-0560">Oxidoreductase</keyword>
<reference evidence="5 7" key="2">
    <citation type="submission" date="2020-02" db="EMBL/GenBank/DDBJ databases">
        <title>The WGS of Modestobacter muralis DSM 100205.</title>
        <authorList>
            <person name="Jiang Z."/>
        </authorList>
    </citation>
    <scope>NUCLEOTIDE SEQUENCE [LARGE SCALE GENOMIC DNA]</scope>
    <source>
        <strain evidence="5 7">DSM 100205</strain>
    </source>
</reference>
<evidence type="ECO:0000313" key="6">
    <source>
        <dbReference type="Proteomes" id="UP000468828"/>
    </source>
</evidence>
<evidence type="ECO:0000256" key="3">
    <source>
        <dbReference type="ARBA" id="ARBA00023002"/>
    </source>
</evidence>
<sequence length="252" mass="25727">MTHPHTSPTGALTGQHVLVLGGTSGIGLATALAAAAEGATVTVVSSRAESVRRALESLPAGSTGRAVDLTDGAAVTEMVDDVAGSVGRIDHLVYTAGEPLTPMPLAELDGDRARSFFQLRFFGALSAVHAVLPHLSAAGSITLVTGTFGDRPGPGWAVPAAICGAMESLTRALALELAPVRVNVVRPGVTRSPLWQSLSDDDRAELYRQTAATVPLGRVGEVEDIAAAFLFCMTQSFASGSVVTVDGASVLA</sequence>
<dbReference type="CDD" id="cd05233">
    <property type="entry name" value="SDR_c"/>
    <property type="match status" value="1"/>
</dbReference>
<dbReference type="RefSeq" id="WP_163613070.1">
    <property type="nucleotide sequence ID" value="NZ_JAAGWB010000066.1"/>
</dbReference>
<dbReference type="InterPro" id="IPR002347">
    <property type="entry name" value="SDR_fam"/>
</dbReference>
<proteinExistence type="inferred from homology"/>
<evidence type="ECO:0000256" key="2">
    <source>
        <dbReference type="ARBA" id="ARBA00022857"/>
    </source>
</evidence>
<dbReference type="AlphaFoldDB" id="A0A6P0EZL1"/>
<accession>A0A6P0EZL1</accession>
<evidence type="ECO:0000256" key="1">
    <source>
        <dbReference type="ARBA" id="ARBA00006484"/>
    </source>
</evidence>
<comment type="caution">
    <text evidence="4">The sequence shown here is derived from an EMBL/GenBank/DDBJ whole genome shotgun (WGS) entry which is preliminary data.</text>
</comment>
<dbReference type="Proteomes" id="UP000468828">
    <property type="component" value="Unassembled WGS sequence"/>
</dbReference>
<keyword evidence="2" id="KW-0521">NADP</keyword>
<reference evidence="4 6" key="1">
    <citation type="submission" date="2020-01" db="EMBL/GenBank/DDBJ databases">
        <title>the WGS Modestobacter muralis CPCC 204518.</title>
        <authorList>
            <person name="Jiang Z."/>
        </authorList>
    </citation>
    <scope>NUCLEOTIDE SEQUENCE [LARGE SCALE GENOMIC DNA]</scope>
    <source>
        <strain evidence="4 6">DSM 100205</strain>
    </source>
</reference>
<dbReference type="GO" id="GO:0016491">
    <property type="term" value="F:oxidoreductase activity"/>
    <property type="evidence" value="ECO:0007669"/>
    <property type="project" value="UniProtKB-KW"/>
</dbReference>
<protein>
    <submittedName>
        <fullName evidence="4">SDR family oxidoreductase</fullName>
    </submittedName>
</protein>
<dbReference type="PANTHER" id="PTHR43477:SF1">
    <property type="entry name" value="DIHYDROANTICAPSIN 7-DEHYDROGENASE"/>
    <property type="match status" value="1"/>
</dbReference>
<dbReference type="InterPro" id="IPR051122">
    <property type="entry name" value="SDR_DHRS6-like"/>
</dbReference>
<dbReference type="Gene3D" id="3.40.50.720">
    <property type="entry name" value="NAD(P)-binding Rossmann-like Domain"/>
    <property type="match status" value="1"/>
</dbReference>
<dbReference type="InterPro" id="IPR036291">
    <property type="entry name" value="NAD(P)-bd_dom_sf"/>
</dbReference>
<keyword evidence="6" id="KW-1185">Reference proteome</keyword>
<comment type="similarity">
    <text evidence="1">Belongs to the short-chain dehydrogenases/reductases (SDR) family.</text>
</comment>
<dbReference type="PANTHER" id="PTHR43477">
    <property type="entry name" value="DIHYDROANTICAPSIN 7-DEHYDROGENASE"/>
    <property type="match status" value="1"/>
</dbReference>
<gene>
    <name evidence="5" type="ORF">G3R41_20425</name>
    <name evidence="4" type="ORF">GCU67_19710</name>
</gene>
<dbReference type="EMBL" id="JAAGWH010000063">
    <property type="protein sequence ID" value="NEK96373.1"/>
    <property type="molecule type" value="Genomic_DNA"/>
</dbReference>
<dbReference type="PRINTS" id="PR00081">
    <property type="entry name" value="GDHRDH"/>
</dbReference>
<dbReference type="EMBL" id="JAAGWB010000066">
    <property type="protein sequence ID" value="NEN53273.1"/>
    <property type="molecule type" value="Genomic_DNA"/>
</dbReference>